<dbReference type="AlphaFoldDB" id="A0A0A7S533"/>
<sequence length="234" mass="27002">MLKYQVIAEKIYHSICQQDLPKGSQLANIEELINQYQVSRTTIIKALDRLERKSVIYQVQGSGIFVRQRKKKGYLNLVTSNGFTEDLGNLAGGVQVLTLDVIFPNDEVQTNLNCQADDEVYYVKRLRYLDGKIYALEQSYYLKKLIPYLNREIAENSIFEYIDHVYQINIGFSDKYLELIAIDELTGCYLQLPAGTTALFMQEIFYTNSGEPFDFSKVIYHKDNAKFCVQSHAK</sequence>
<dbReference type="KEGG" id="fpp:FPB0191_00540"/>
<dbReference type="EMBL" id="CP009056">
    <property type="protein sequence ID" value="AJA44371.1"/>
    <property type="molecule type" value="Genomic_DNA"/>
</dbReference>
<dbReference type="GO" id="GO:0045892">
    <property type="term" value="P:negative regulation of DNA-templated transcription"/>
    <property type="evidence" value="ECO:0007669"/>
    <property type="project" value="TreeGrafter"/>
</dbReference>
<dbReference type="GO" id="GO:0003677">
    <property type="term" value="F:DNA binding"/>
    <property type="evidence" value="ECO:0007669"/>
    <property type="project" value="UniProtKB-KW"/>
</dbReference>
<dbReference type="Proteomes" id="UP000030901">
    <property type="component" value="Chromosome"/>
</dbReference>
<dbReference type="SUPFAM" id="SSF64288">
    <property type="entry name" value="Chorismate lyase-like"/>
    <property type="match status" value="1"/>
</dbReference>
<evidence type="ECO:0000259" key="4">
    <source>
        <dbReference type="PROSITE" id="PS50949"/>
    </source>
</evidence>
<keyword evidence="2" id="KW-0238">DNA-binding</keyword>
<dbReference type="InterPro" id="IPR028978">
    <property type="entry name" value="Chorismate_lyase_/UTRA_dom_sf"/>
</dbReference>
<dbReference type="GO" id="GO:0003700">
    <property type="term" value="F:DNA-binding transcription factor activity"/>
    <property type="evidence" value="ECO:0007669"/>
    <property type="project" value="InterPro"/>
</dbReference>
<evidence type="ECO:0000313" key="5">
    <source>
        <dbReference type="EMBL" id="AJA44371.1"/>
    </source>
</evidence>
<dbReference type="InterPro" id="IPR011663">
    <property type="entry name" value="UTRA"/>
</dbReference>
<dbReference type="SMART" id="SM00866">
    <property type="entry name" value="UTRA"/>
    <property type="match status" value="1"/>
</dbReference>
<evidence type="ECO:0000313" key="8">
    <source>
        <dbReference type="Proteomes" id="UP000247838"/>
    </source>
</evidence>
<evidence type="ECO:0000256" key="3">
    <source>
        <dbReference type="ARBA" id="ARBA00023163"/>
    </source>
</evidence>
<dbReference type="SUPFAM" id="SSF46785">
    <property type="entry name" value="Winged helix' DNA-binding domain"/>
    <property type="match status" value="1"/>
</dbReference>
<reference evidence="5 7" key="1">
    <citation type="journal article" date="2014" name="Appl. Environ. Microbiol.">
        <title>Gut symbionts from distinct hosts exhibit genotoxic activity via divergent colibactin biosynthetic pathways.</title>
        <authorList>
            <person name="Engel P."/>
            <person name="Vizcaino M.I."/>
            <person name="Crawford J.M."/>
        </authorList>
    </citation>
    <scope>NUCLEOTIDE SEQUENCE [LARGE SCALE GENOMIC DNA]</scope>
    <source>
        <strain evidence="5 7">PEB0191</strain>
    </source>
</reference>
<organism evidence="5 7">
    <name type="scientific">Frischella perrara</name>
    <dbReference type="NCBI Taxonomy" id="1267021"/>
    <lineage>
        <taxon>Bacteria</taxon>
        <taxon>Pseudomonadati</taxon>
        <taxon>Pseudomonadota</taxon>
        <taxon>Gammaproteobacteria</taxon>
        <taxon>Orbales</taxon>
        <taxon>Orbaceae</taxon>
        <taxon>Frischella</taxon>
    </lineage>
</organism>
<evidence type="ECO:0000256" key="1">
    <source>
        <dbReference type="ARBA" id="ARBA00023015"/>
    </source>
</evidence>
<dbReference type="PANTHER" id="PTHR44846:SF4">
    <property type="entry name" value="HTH GNTR-TYPE DOMAIN-CONTAINING PROTEIN"/>
    <property type="match status" value="1"/>
</dbReference>
<reference evidence="6 8" key="2">
    <citation type="submission" date="2018-05" db="EMBL/GenBank/DDBJ databases">
        <title>Reference genomes for bee gut microbiota database.</title>
        <authorList>
            <person name="Ellegaard K.M."/>
        </authorList>
    </citation>
    <scope>NUCLEOTIDE SEQUENCE [LARGE SCALE GENOMIC DNA]</scope>
    <source>
        <strain evidence="6 8">ESL0167</strain>
    </source>
</reference>
<dbReference type="InterPro" id="IPR050679">
    <property type="entry name" value="Bact_HTH_transcr_reg"/>
</dbReference>
<evidence type="ECO:0000256" key="2">
    <source>
        <dbReference type="ARBA" id="ARBA00023125"/>
    </source>
</evidence>
<dbReference type="Gene3D" id="3.40.1410.10">
    <property type="entry name" value="Chorismate lyase-like"/>
    <property type="match status" value="1"/>
</dbReference>
<name>A0A0A7S533_FRIPE</name>
<feature type="domain" description="HTH gntR-type" evidence="4">
    <location>
        <begin position="1"/>
        <end position="69"/>
    </location>
</feature>
<keyword evidence="1" id="KW-0805">Transcription regulation</keyword>
<dbReference type="Pfam" id="PF00392">
    <property type="entry name" value="GntR"/>
    <property type="match status" value="1"/>
</dbReference>
<dbReference type="OrthoDB" id="8584262at2"/>
<gene>
    <name evidence="6" type="ORF">DKK76_02590</name>
    <name evidence="5" type="ORF">FPB0191_00540</name>
</gene>
<dbReference type="InterPro" id="IPR036390">
    <property type="entry name" value="WH_DNA-bd_sf"/>
</dbReference>
<dbReference type="RefSeq" id="WP_039103819.1">
    <property type="nucleotide sequence ID" value="NZ_CAMKYH010000038.1"/>
</dbReference>
<dbReference type="HOGENOM" id="CLU_063236_5_1_6"/>
<dbReference type="Proteomes" id="UP000247838">
    <property type="component" value="Unassembled WGS sequence"/>
</dbReference>
<dbReference type="EMBL" id="QGLM01000005">
    <property type="protein sequence ID" value="PXY96692.1"/>
    <property type="molecule type" value="Genomic_DNA"/>
</dbReference>
<dbReference type="PROSITE" id="PS50949">
    <property type="entry name" value="HTH_GNTR"/>
    <property type="match status" value="1"/>
</dbReference>
<evidence type="ECO:0000313" key="6">
    <source>
        <dbReference type="EMBL" id="PXY96692.1"/>
    </source>
</evidence>
<dbReference type="Gene3D" id="1.10.10.10">
    <property type="entry name" value="Winged helix-like DNA-binding domain superfamily/Winged helix DNA-binding domain"/>
    <property type="match status" value="1"/>
</dbReference>
<dbReference type="PANTHER" id="PTHR44846">
    <property type="entry name" value="MANNOSYL-D-GLYCERATE TRANSPORT/METABOLISM SYSTEM REPRESSOR MNGR-RELATED"/>
    <property type="match status" value="1"/>
</dbReference>
<keyword evidence="3" id="KW-0804">Transcription</keyword>
<dbReference type="InterPro" id="IPR000524">
    <property type="entry name" value="Tscrpt_reg_HTH_GntR"/>
</dbReference>
<proteinExistence type="predicted"/>
<dbReference type="STRING" id="1267021.FPB0191_00540"/>
<dbReference type="SMART" id="SM00345">
    <property type="entry name" value="HTH_GNTR"/>
    <property type="match status" value="1"/>
</dbReference>
<evidence type="ECO:0000313" key="7">
    <source>
        <dbReference type="Proteomes" id="UP000030901"/>
    </source>
</evidence>
<accession>A0A0A7S533</accession>
<dbReference type="InterPro" id="IPR036388">
    <property type="entry name" value="WH-like_DNA-bd_sf"/>
</dbReference>
<keyword evidence="7" id="KW-1185">Reference proteome</keyword>
<dbReference type="CDD" id="cd07377">
    <property type="entry name" value="WHTH_GntR"/>
    <property type="match status" value="1"/>
</dbReference>
<protein>
    <submittedName>
        <fullName evidence="5 6">Transcriptional regulator</fullName>
    </submittedName>
</protein>
<dbReference type="Pfam" id="PF07702">
    <property type="entry name" value="UTRA"/>
    <property type="match status" value="1"/>
</dbReference>